<feature type="transmembrane region" description="Helical" evidence="1">
    <location>
        <begin position="63"/>
        <end position="83"/>
    </location>
</feature>
<protein>
    <submittedName>
        <fullName evidence="2">Bifunctional non-homologous end joining protein LigD</fullName>
    </submittedName>
</protein>
<keyword evidence="3" id="KW-1185">Reference proteome</keyword>
<evidence type="ECO:0000313" key="3">
    <source>
        <dbReference type="Proteomes" id="UP000236754"/>
    </source>
</evidence>
<proteinExistence type="predicted"/>
<gene>
    <name evidence="2" type="ORF">SAMN05216223_118131</name>
</gene>
<reference evidence="2 3" key="1">
    <citation type="submission" date="2016-10" db="EMBL/GenBank/DDBJ databases">
        <authorList>
            <person name="de Groot N.N."/>
        </authorList>
    </citation>
    <scope>NUCLEOTIDE SEQUENCE [LARGE SCALE GENOMIC DNA]</scope>
    <source>
        <strain evidence="2 3">CGMCC 4.2023</strain>
    </source>
</reference>
<dbReference type="RefSeq" id="WP_103889396.1">
    <property type="nucleotide sequence ID" value="NZ_FNVU01000018.1"/>
</dbReference>
<dbReference type="EMBL" id="FNVU01000018">
    <property type="protein sequence ID" value="SEG87627.1"/>
    <property type="molecule type" value="Genomic_DNA"/>
</dbReference>
<keyword evidence="1" id="KW-0472">Membrane</keyword>
<evidence type="ECO:0000313" key="2">
    <source>
        <dbReference type="EMBL" id="SEG87627.1"/>
    </source>
</evidence>
<organism evidence="2 3">
    <name type="scientific">Actinacidiphila yanglinensis</name>
    <dbReference type="NCBI Taxonomy" id="310779"/>
    <lineage>
        <taxon>Bacteria</taxon>
        <taxon>Bacillati</taxon>
        <taxon>Actinomycetota</taxon>
        <taxon>Actinomycetes</taxon>
        <taxon>Kitasatosporales</taxon>
        <taxon>Streptomycetaceae</taxon>
        <taxon>Actinacidiphila</taxon>
    </lineage>
</organism>
<feature type="transmembrane region" description="Helical" evidence="1">
    <location>
        <begin position="149"/>
        <end position="169"/>
    </location>
</feature>
<feature type="transmembrane region" description="Helical" evidence="1">
    <location>
        <begin position="176"/>
        <end position="203"/>
    </location>
</feature>
<accession>A0A1H6DQH2</accession>
<keyword evidence="1" id="KW-0812">Transmembrane</keyword>
<dbReference type="Proteomes" id="UP000236754">
    <property type="component" value="Unassembled WGS sequence"/>
</dbReference>
<name>A0A1H6DQH2_9ACTN</name>
<sequence>MSANDAMTVRAGRHTVRVNRPDKVLFAGVVLPWWSLAWFWGFVGLGLLWGVLVWAVPLGCYRVFFGGGGLLVLGGGFSFAAWFSRGRFPEEAGGVPLVVGVDSGPVFFAGGRVCLALYRCLSLLAGPDGADGLVLDVEGAVAVFAPVRAAVVLVHAVLVVLGLACVVVFPGSGGVALVVGVGGVGGVDGVVVFALVVAVVVAAGHPAGLPAGFVAVALGDGV</sequence>
<feature type="transmembrane region" description="Helical" evidence="1">
    <location>
        <begin position="33"/>
        <end position="56"/>
    </location>
</feature>
<evidence type="ECO:0000256" key="1">
    <source>
        <dbReference type="SAM" id="Phobius"/>
    </source>
</evidence>
<dbReference type="OrthoDB" id="4296267at2"/>
<dbReference type="AlphaFoldDB" id="A0A1H6DQH2"/>
<keyword evidence="1" id="KW-1133">Transmembrane helix</keyword>